<comment type="caution">
    <text evidence="1">The sequence shown here is derived from an EMBL/GenBank/DDBJ whole genome shotgun (WGS) entry which is preliminary data.</text>
</comment>
<sequence>MAQSIFELSAEQLAAVEKALLEIMYKQGWIVPSGSDLGASPMFRISIPEYMEHHYKPEEHWDAYQSHVKKEQSEYVKNLLTELHEGETYQFGLRRFQRGRFQQLFSLLQTEQNFEATERQGVWRKELETLDYGIERVLDILVQFEDVRSLAGLEQAWLTLRYASAGGAQELWSAHLSDEIDLEASRKQIREALDSLEGATRDQTLIQVLQLVHESTGEMQKVDDTLLWTQIGTAGISVGIVDTDEIVVFAHRGEVDQWNRDEEFLRLALDTPLKASILEGLRDDLADWTKSGT</sequence>
<evidence type="ECO:0000313" key="1">
    <source>
        <dbReference type="EMBL" id="MAH63937.1"/>
    </source>
</evidence>
<protein>
    <submittedName>
        <fullName evidence="1">Uncharacterized protein</fullName>
    </submittedName>
</protein>
<accession>A0A2D6YL61</accession>
<organism evidence="1 2">
    <name type="scientific">SAR324 cluster bacterium</name>
    <dbReference type="NCBI Taxonomy" id="2024889"/>
    <lineage>
        <taxon>Bacteria</taxon>
        <taxon>Deltaproteobacteria</taxon>
        <taxon>SAR324 cluster</taxon>
    </lineage>
</organism>
<dbReference type="EMBL" id="NZEX01000124">
    <property type="protein sequence ID" value="MAH63937.1"/>
    <property type="molecule type" value="Genomic_DNA"/>
</dbReference>
<evidence type="ECO:0000313" key="2">
    <source>
        <dbReference type="Proteomes" id="UP000226525"/>
    </source>
</evidence>
<gene>
    <name evidence="1" type="ORF">CMN54_10930</name>
</gene>
<dbReference type="Proteomes" id="UP000226525">
    <property type="component" value="Unassembled WGS sequence"/>
</dbReference>
<name>A0A2D6YL61_9DELT</name>
<dbReference type="AlphaFoldDB" id="A0A2D6YL61"/>
<proteinExistence type="predicted"/>
<reference evidence="2" key="1">
    <citation type="submission" date="2017-09" db="EMBL/GenBank/DDBJ databases">
        <title>The Reconstruction of 2,631 Draft Metagenome-Assembled Genomes from the Global Oceans.</title>
        <authorList>
            <person name="Tully B.J."/>
            <person name="Graham E.D."/>
            <person name="Heidelberg J.F."/>
        </authorList>
    </citation>
    <scope>NUCLEOTIDE SEQUENCE [LARGE SCALE GENOMIC DNA]</scope>
</reference>